<dbReference type="Gene3D" id="1.25.40.420">
    <property type="match status" value="1"/>
</dbReference>
<evidence type="ECO:0000256" key="1">
    <source>
        <dbReference type="ARBA" id="ARBA00022441"/>
    </source>
</evidence>
<evidence type="ECO:0000256" key="2">
    <source>
        <dbReference type="ARBA" id="ARBA00022737"/>
    </source>
</evidence>
<dbReference type="Pfam" id="PF00651">
    <property type="entry name" value="BTB"/>
    <property type="match status" value="1"/>
</dbReference>
<reference evidence="4" key="2">
    <citation type="submission" date="2025-09" db="UniProtKB">
        <authorList>
            <consortium name="Ensembl"/>
        </authorList>
    </citation>
    <scope>IDENTIFICATION</scope>
</reference>
<accession>A0A3Q3G5K7</accession>
<dbReference type="PANTHER" id="PTHR24412">
    <property type="entry name" value="KELCH PROTEIN"/>
    <property type="match status" value="1"/>
</dbReference>
<proteinExistence type="predicted"/>
<dbReference type="InterPro" id="IPR011333">
    <property type="entry name" value="SKP1/BTB/POZ_sf"/>
</dbReference>
<dbReference type="Pfam" id="PF07707">
    <property type="entry name" value="BACK"/>
    <property type="match status" value="1"/>
</dbReference>
<dbReference type="FunFam" id="1.25.40.420:FF:000001">
    <property type="entry name" value="Kelch-like family member 12"/>
    <property type="match status" value="1"/>
</dbReference>
<dbReference type="PROSITE" id="PS50097">
    <property type="entry name" value="BTB"/>
    <property type="match status" value="1"/>
</dbReference>
<reference evidence="4" key="1">
    <citation type="submission" date="2025-08" db="UniProtKB">
        <authorList>
            <consortium name="Ensembl"/>
        </authorList>
    </citation>
    <scope>IDENTIFICATION</scope>
</reference>
<dbReference type="InterPro" id="IPR011705">
    <property type="entry name" value="BACK"/>
</dbReference>
<dbReference type="Proteomes" id="UP000264800">
    <property type="component" value="Unplaced"/>
</dbReference>
<dbReference type="InterPro" id="IPR015915">
    <property type="entry name" value="Kelch-typ_b-propeller"/>
</dbReference>
<keyword evidence="2" id="KW-0677">Repeat</keyword>
<dbReference type="SUPFAM" id="SSF54695">
    <property type="entry name" value="POZ domain"/>
    <property type="match status" value="1"/>
</dbReference>
<dbReference type="GeneTree" id="ENSGT00940000155602"/>
<dbReference type="InterPro" id="IPR000210">
    <property type="entry name" value="BTB/POZ_dom"/>
</dbReference>
<protein>
    <submittedName>
        <fullName evidence="4">Kelch-like family member 7</fullName>
    </submittedName>
</protein>
<name>A0A3Q3G5K7_KRYMA</name>
<dbReference type="SMART" id="SM00875">
    <property type="entry name" value="BACK"/>
    <property type="match status" value="1"/>
</dbReference>
<dbReference type="OMA" id="FLYTERI"/>
<keyword evidence="5" id="KW-1185">Reference proteome</keyword>
<dbReference type="SMART" id="SM00225">
    <property type="entry name" value="BTB"/>
    <property type="match status" value="1"/>
</dbReference>
<dbReference type="SUPFAM" id="SSF117281">
    <property type="entry name" value="Kelch motif"/>
    <property type="match status" value="1"/>
</dbReference>
<dbReference type="Ensembl" id="ENSKMAT00000019740.1">
    <property type="protein sequence ID" value="ENSKMAP00000019477.1"/>
    <property type="gene ID" value="ENSKMAG00000014491.1"/>
</dbReference>
<evidence type="ECO:0000259" key="3">
    <source>
        <dbReference type="PROSITE" id="PS50097"/>
    </source>
</evidence>
<feature type="domain" description="BTB" evidence="3">
    <location>
        <begin position="45"/>
        <end position="112"/>
    </location>
</feature>
<evidence type="ECO:0000313" key="4">
    <source>
        <dbReference type="Ensembl" id="ENSKMAP00000019477.1"/>
    </source>
</evidence>
<sequence length="397" mass="45703">MEVSGLGSAGQMEMASKEKTGRIVSDQWSDIGKVVNAFRMEGVLCDVTLVVQGRLFPVHRLVLAAASHFFRLMFTTNMQESVSQAVELHEVEPEIMEQLIGFLYTERISVNETNVQSLLLAADRYHIYPVKTTCLEFLEERTDASNCLGISALADLLDCPRLKAKAERFALRHFTKVVQFEEFPRLDVTRLVKLLQHDDLTDCTEEEVYDAASLWLRHDLPGRQQHLEEVLSCVRFPLISQTFLLRTVQPEPMIQDNPKCLSMLLSAMGYHLLPRKDRKGLSVKTRSRRNQIQRIALFKSSAPHICRYFNPKDYNWTNFSCSFEERREAAAVYCDDLVCVLGGWNRRGFVKRIDCYSVRQRIWFCKWELPRARTNMAACASQGKIYVSGGSYERCEY</sequence>
<dbReference type="STRING" id="37003.ENSKMAP00000019477"/>
<organism evidence="4 5">
    <name type="scientific">Kryptolebias marmoratus</name>
    <name type="common">Mangrove killifish</name>
    <name type="synonym">Rivulus marmoratus</name>
    <dbReference type="NCBI Taxonomy" id="37003"/>
    <lineage>
        <taxon>Eukaryota</taxon>
        <taxon>Metazoa</taxon>
        <taxon>Chordata</taxon>
        <taxon>Craniata</taxon>
        <taxon>Vertebrata</taxon>
        <taxon>Euteleostomi</taxon>
        <taxon>Actinopterygii</taxon>
        <taxon>Neopterygii</taxon>
        <taxon>Teleostei</taxon>
        <taxon>Neoteleostei</taxon>
        <taxon>Acanthomorphata</taxon>
        <taxon>Ovalentaria</taxon>
        <taxon>Atherinomorphae</taxon>
        <taxon>Cyprinodontiformes</taxon>
        <taxon>Rivulidae</taxon>
        <taxon>Kryptolebias</taxon>
    </lineage>
</organism>
<dbReference type="PANTHER" id="PTHR24412:SF435">
    <property type="entry name" value="KELCH-LIKE PROTEIN 7"/>
    <property type="match status" value="1"/>
</dbReference>
<dbReference type="Gene3D" id="3.30.710.10">
    <property type="entry name" value="Potassium Channel Kv1.1, Chain A"/>
    <property type="match status" value="1"/>
</dbReference>
<dbReference type="AlphaFoldDB" id="A0A3Q3G5K7"/>
<keyword evidence="1" id="KW-0880">Kelch repeat</keyword>
<evidence type="ECO:0000313" key="5">
    <source>
        <dbReference type="Proteomes" id="UP000264800"/>
    </source>
</evidence>
<dbReference type="Gene3D" id="2.120.10.80">
    <property type="entry name" value="Kelch-type beta propeller"/>
    <property type="match status" value="1"/>
</dbReference>